<reference evidence="2" key="1">
    <citation type="submission" date="2023-01" db="EMBL/GenBank/DDBJ databases">
        <authorList>
            <person name="Van Ghelder C."/>
            <person name="Rancurel C."/>
        </authorList>
    </citation>
    <scope>NUCLEOTIDE SEQUENCE</scope>
    <source>
        <strain evidence="2">CNCM I-4278</strain>
    </source>
</reference>
<organism evidence="2 3">
    <name type="scientific">Periconia digitata</name>
    <dbReference type="NCBI Taxonomy" id="1303443"/>
    <lineage>
        <taxon>Eukaryota</taxon>
        <taxon>Fungi</taxon>
        <taxon>Dikarya</taxon>
        <taxon>Ascomycota</taxon>
        <taxon>Pezizomycotina</taxon>
        <taxon>Dothideomycetes</taxon>
        <taxon>Pleosporomycetidae</taxon>
        <taxon>Pleosporales</taxon>
        <taxon>Massarineae</taxon>
        <taxon>Periconiaceae</taxon>
        <taxon>Periconia</taxon>
    </lineage>
</organism>
<comment type="caution">
    <text evidence="2">The sequence shown here is derived from an EMBL/GenBank/DDBJ whole genome shotgun (WGS) entry which is preliminary data.</text>
</comment>
<dbReference type="Proteomes" id="UP001152607">
    <property type="component" value="Unassembled WGS sequence"/>
</dbReference>
<keyword evidence="3" id="KW-1185">Reference proteome</keyword>
<dbReference type="AlphaFoldDB" id="A0A9W4UKB1"/>
<gene>
    <name evidence="2" type="ORF">PDIGIT_LOCUS11340</name>
</gene>
<proteinExistence type="predicted"/>
<evidence type="ECO:0000313" key="3">
    <source>
        <dbReference type="Proteomes" id="UP001152607"/>
    </source>
</evidence>
<feature type="compositionally biased region" description="Polar residues" evidence="1">
    <location>
        <begin position="69"/>
        <end position="80"/>
    </location>
</feature>
<sequence>MQCLVVFGRFPSLTSETVLSGICHHTPPPHHHDHHPPNDLGIRVRCPNVVVGGHRRAVRCDAGRPILNNAGTLPSPSSLDAQKGSRKTLNRKKIHVGVGGKARLKGLTMANHASHGPSCTFFFLFPSNLAAYLIPRCDGRPGLCRLADLT</sequence>
<evidence type="ECO:0000256" key="1">
    <source>
        <dbReference type="SAM" id="MobiDB-lite"/>
    </source>
</evidence>
<accession>A0A9W4UKB1</accession>
<name>A0A9W4UKB1_9PLEO</name>
<feature type="region of interest" description="Disordered" evidence="1">
    <location>
        <begin position="69"/>
        <end position="88"/>
    </location>
</feature>
<evidence type="ECO:0000313" key="2">
    <source>
        <dbReference type="EMBL" id="CAI6338213.1"/>
    </source>
</evidence>
<protein>
    <submittedName>
        <fullName evidence="2">Uncharacterized protein</fullName>
    </submittedName>
</protein>
<dbReference type="EMBL" id="CAOQHR010000008">
    <property type="protein sequence ID" value="CAI6338213.1"/>
    <property type="molecule type" value="Genomic_DNA"/>
</dbReference>